<dbReference type="RefSeq" id="WP_377293495.1">
    <property type="nucleotide sequence ID" value="NZ_JBHSBM010000043.1"/>
</dbReference>
<dbReference type="Pfam" id="PF01263">
    <property type="entry name" value="Aldose_epim"/>
    <property type="match status" value="1"/>
</dbReference>
<name>A0ABV8IHD5_9ACTN</name>
<keyword evidence="2" id="KW-1185">Reference proteome</keyword>
<comment type="caution">
    <text evidence="1">The sequence shown here is derived from an EMBL/GenBank/DDBJ whole genome shotgun (WGS) entry which is preliminary data.</text>
</comment>
<dbReference type="PANTHER" id="PTHR10091:SF0">
    <property type="entry name" value="GALACTOSE MUTAROTASE"/>
    <property type="match status" value="1"/>
</dbReference>
<sequence length="302" mass="31737">MSRHFTLRSGALHAEITQRGAALRVLRHDGRDLVTSWPEQGPAPYYSGALLAPWPNRVGGARYAFGGETHHLAVNEPERGHALHGLVSDALWEPAGEPVPGGPDSPASLRLAHTVTPAPGYPFTLSLQVVYSLTGAGLTTTLTAENTGEAAAPYGCGPHPWLLAGDSVEEYELRVPARRVLLVDELLLPRSLEDVAGTPYDFTVSRVVGGTAVDHAFTGLVPDADGSVAVRVSGPDGGAEVRWQAAELPWVQVCTGTGLGHAGLAVEPMTCPPDAFNSGTDLIVLRPGEKTEASWTISPVEG</sequence>
<dbReference type="EMBL" id="JBHSBM010000043">
    <property type="protein sequence ID" value="MFC4062408.1"/>
    <property type="molecule type" value="Genomic_DNA"/>
</dbReference>
<accession>A0ABV8IHD5</accession>
<gene>
    <name evidence="1" type="ORF">ACFOWE_29260</name>
</gene>
<proteinExistence type="predicted"/>
<protein>
    <submittedName>
        <fullName evidence="1">Aldose 1-epimerase family protein</fullName>
    </submittedName>
</protein>
<dbReference type="CDD" id="cd09022">
    <property type="entry name" value="Aldose_epim_Ec_YihR"/>
    <property type="match status" value="1"/>
</dbReference>
<evidence type="ECO:0000313" key="2">
    <source>
        <dbReference type="Proteomes" id="UP001595850"/>
    </source>
</evidence>
<dbReference type="Gene3D" id="2.70.98.10">
    <property type="match status" value="1"/>
</dbReference>
<evidence type="ECO:0000313" key="1">
    <source>
        <dbReference type="EMBL" id="MFC4062408.1"/>
    </source>
</evidence>
<dbReference type="InterPro" id="IPR011013">
    <property type="entry name" value="Gal_mutarotase_sf_dom"/>
</dbReference>
<reference evidence="2" key="1">
    <citation type="journal article" date="2019" name="Int. J. Syst. Evol. Microbiol.">
        <title>The Global Catalogue of Microorganisms (GCM) 10K type strain sequencing project: providing services to taxonomists for standard genome sequencing and annotation.</title>
        <authorList>
            <consortium name="The Broad Institute Genomics Platform"/>
            <consortium name="The Broad Institute Genome Sequencing Center for Infectious Disease"/>
            <person name="Wu L."/>
            <person name="Ma J."/>
        </authorList>
    </citation>
    <scope>NUCLEOTIDE SEQUENCE [LARGE SCALE GENOMIC DNA]</scope>
    <source>
        <strain evidence="2">TBRC 4489</strain>
    </source>
</reference>
<dbReference type="Proteomes" id="UP001595850">
    <property type="component" value="Unassembled WGS sequence"/>
</dbReference>
<dbReference type="SUPFAM" id="SSF74650">
    <property type="entry name" value="Galactose mutarotase-like"/>
    <property type="match status" value="1"/>
</dbReference>
<dbReference type="PANTHER" id="PTHR10091">
    <property type="entry name" value="ALDOSE-1-EPIMERASE"/>
    <property type="match status" value="1"/>
</dbReference>
<organism evidence="1 2">
    <name type="scientific">Planomonospora corallina</name>
    <dbReference type="NCBI Taxonomy" id="1806052"/>
    <lineage>
        <taxon>Bacteria</taxon>
        <taxon>Bacillati</taxon>
        <taxon>Actinomycetota</taxon>
        <taxon>Actinomycetes</taxon>
        <taxon>Streptosporangiales</taxon>
        <taxon>Streptosporangiaceae</taxon>
        <taxon>Planomonospora</taxon>
    </lineage>
</organism>
<dbReference type="InterPro" id="IPR008183">
    <property type="entry name" value="Aldose_1/G6P_1-epimerase"/>
</dbReference>
<dbReference type="InterPro" id="IPR037480">
    <property type="entry name" value="YihR-like"/>
</dbReference>
<dbReference type="InterPro" id="IPR014718">
    <property type="entry name" value="GH-type_carb-bd"/>
</dbReference>